<dbReference type="NCBIfam" id="NF000586">
    <property type="entry name" value="PRK00011.1"/>
    <property type="match status" value="1"/>
</dbReference>
<keyword evidence="9 10" id="KW-0663">Pyridoxal phosphate</keyword>
<dbReference type="InterPro" id="IPR015422">
    <property type="entry name" value="PyrdxlP-dep_Trfase_small"/>
</dbReference>
<keyword evidence="5 10" id="KW-0963">Cytoplasm</keyword>
<comment type="subcellular location">
    <subcellularLocation>
        <location evidence="2 10">Cytoplasm</location>
    </subcellularLocation>
</comment>
<dbReference type="Pfam" id="PF00464">
    <property type="entry name" value="SHMT"/>
    <property type="match status" value="1"/>
</dbReference>
<dbReference type="Gene3D" id="3.40.640.10">
    <property type="entry name" value="Type I PLP-dependent aspartate aminotransferase-like (Major domain)"/>
    <property type="match status" value="1"/>
</dbReference>
<evidence type="ECO:0000259" key="12">
    <source>
        <dbReference type="Pfam" id="PF00464"/>
    </source>
</evidence>
<comment type="caution">
    <text evidence="10">Lacks conserved residue(s) required for the propagation of feature annotation.</text>
</comment>
<name>A0A930UH49_9GAMM</name>
<comment type="similarity">
    <text evidence="3 10">Belongs to the SHMT family.</text>
</comment>
<sequence>MTTSTPVRPAFGAEPLAAADPELAAALERERVRQETHVELIASENYASPQVMEACGGFLTNKYAEGYPGRRYYGGCQHVDEVERLAIERCRELFGCEYVNVQPHSGSQANQAVMLAACKPGDTIMGMSLPAGGHLSHGTKVNVSGKLYNAVGYGLDPATEEIDYAAMESLAREHQPKLIVCGASAYALPIDWQRVRAIADEVGALVLADIAHYAGLVAGGVYPSPVGCAQFVTTTTHKSLRGPRGGLIMAEEKYAKKLNSAVFPGMQGGPLMHIVAAKAVAFGEALRPEFKDYCRQVVANAQAFAAELTEQGLRIVSGRTESHVFLVDLTPLDVTGKDAEEALDRAHITLNKNAIPNDPRPPMEASGVRIGTPAATTRGFGEEECRQVARLMVEVLRGLGDAAVEQKAARAIEELCAAHPVYEMS</sequence>
<accession>A0A930UH49</accession>
<dbReference type="SUPFAM" id="SSF53383">
    <property type="entry name" value="PLP-dependent transferases"/>
    <property type="match status" value="1"/>
</dbReference>
<dbReference type="InterPro" id="IPR019798">
    <property type="entry name" value="Ser_HO-MeTrfase_PLP_BS"/>
</dbReference>
<evidence type="ECO:0000256" key="8">
    <source>
        <dbReference type="ARBA" id="ARBA00022679"/>
    </source>
</evidence>
<dbReference type="GO" id="GO:0005829">
    <property type="term" value="C:cytosol"/>
    <property type="evidence" value="ECO:0007669"/>
    <property type="project" value="TreeGrafter"/>
</dbReference>
<keyword evidence="6 10" id="KW-0554">One-carbon metabolism</keyword>
<dbReference type="EC" id="2.1.2.1" evidence="10"/>
<keyword evidence="7 10" id="KW-0028">Amino-acid biosynthesis</keyword>
<dbReference type="PANTHER" id="PTHR11680:SF50">
    <property type="entry name" value="SERINE HYDROXYMETHYLTRANSFERASE"/>
    <property type="match status" value="1"/>
</dbReference>
<dbReference type="InterPro" id="IPR001085">
    <property type="entry name" value="Ser_HO-MeTrfase"/>
</dbReference>
<dbReference type="GO" id="GO:0035999">
    <property type="term" value="P:tetrahydrofolate interconversion"/>
    <property type="evidence" value="ECO:0007669"/>
    <property type="project" value="UniProtKB-UniRule"/>
</dbReference>
<organism evidence="13 14">
    <name type="scientific">Candidatus Amphirhobacter heronislandensis</name>
    <dbReference type="NCBI Taxonomy" id="1732024"/>
    <lineage>
        <taxon>Bacteria</taxon>
        <taxon>Pseudomonadati</taxon>
        <taxon>Pseudomonadota</taxon>
        <taxon>Gammaproteobacteria</taxon>
        <taxon>Candidatus Tethybacterales</taxon>
        <taxon>Candidatus Tethybacteraceae</taxon>
        <taxon>Candidatus Amphirhobacter</taxon>
    </lineage>
</organism>
<dbReference type="Proteomes" id="UP000604381">
    <property type="component" value="Unassembled WGS sequence"/>
</dbReference>
<comment type="pathway">
    <text evidence="10">Amino-acid biosynthesis; glycine biosynthesis; glycine from L-serine: step 1/1.</text>
</comment>
<comment type="subunit">
    <text evidence="4 10">Homodimer.</text>
</comment>
<feature type="binding site" evidence="10">
    <location>
        <position position="129"/>
    </location>
    <ligand>
        <name>(6S)-5,6,7,8-tetrahydrofolate</name>
        <dbReference type="ChEBI" id="CHEBI:57453"/>
    </ligand>
</feature>
<dbReference type="GO" id="GO:0004372">
    <property type="term" value="F:glycine hydroxymethyltransferase activity"/>
    <property type="evidence" value="ECO:0007669"/>
    <property type="project" value="UniProtKB-UniRule"/>
</dbReference>
<dbReference type="HAMAP" id="MF_00051">
    <property type="entry name" value="SHMT"/>
    <property type="match status" value="1"/>
</dbReference>
<feature type="domain" description="Serine hydroxymethyltransferase-like" evidence="12">
    <location>
        <begin position="17"/>
        <end position="391"/>
    </location>
</feature>
<feature type="binding site" evidence="10">
    <location>
        <begin position="133"/>
        <end position="135"/>
    </location>
    <ligand>
        <name>(6S)-5,6,7,8-tetrahydrofolate</name>
        <dbReference type="ChEBI" id="CHEBI:57453"/>
    </ligand>
</feature>
<comment type="cofactor">
    <cofactor evidence="1 10 11">
        <name>pyridoxal 5'-phosphate</name>
        <dbReference type="ChEBI" id="CHEBI:597326"/>
    </cofactor>
</comment>
<feature type="modified residue" description="N6-(pyridoxal phosphate)lysine" evidence="10 11">
    <location>
        <position position="238"/>
    </location>
</feature>
<evidence type="ECO:0000256" key="6">
    <source>
        <dbReference type="ARBA" id="ARBA00022563"/>
    </source>
</evidence>
<dbReference type="FunFam" id="3.40.640.10:FF:000001">
    <property type="entry name" value="Serine hydroxymethyltransferase"/>
    <property type="match status" value="1"/>
</dbReference>
<dbReference type="Gene3D" id="3.90.1150.10">
    <property type="entry name" value="Aspartate Aminotransferase, domain 1"/>
    <property type="match status" value="1"/>
</dbReference>
<dbReference type="PROSITE" id="PS00096">
    <property type="entry name" value="SHMT"/>
    <property type="match status" value="1"/>
</dbReference>
<evidence type="ECO:0000256" key="5">
    <source>
        <dbReference type="ARBA" id="ARBA00022490"/>
    </source>
</evidence>
<evidence type="ECO:0000313" key="14">
    <source>
        <dbReference type="Proteomes" id="UP000604381"/>
    </source>
</evidence>
<evidence type="ECO:0000256" key="3">
    <source>
        <dbReference type="ARBA" id="ARBA00006376"/>
    </source>
</evidence>
<keyword evidence="14" id="KW-1185">Reference proteome</keyword>
<comment type="catalytic activity">
    <reaction evidence="10">
        <text>(6R)-5,10-methylene-5,6,7,8-tetrahydrofolate + glycine + H2O = (6S)-5,6,7,8-tetrahydrofolate + L-serine</text>
        <dbReference type="Rhea" id="RHEA:15481"/>
        <dbReference type="ChEBI" id="CHEBI:15377"/>
        <dbReference type="ChEBI" id="CHEBI:15636"/>
        <dbReference type="ChEBI" id="CHEBI:33384"/>
        <dbReference type="ChEBI" id="CHEBI:57305"/>
        <dbReference type="ChEBI" id="CHEBI:57453"/>
        <dbReference type="EC" id="2.1.2.1"/>
    </reaction>
</comment>
<dbReference type="GO" id="GO:0019264">
    <property type="term" value="P:glycine biosynthetic process from serine"/>
    <property type="evidence" value="ECO:0007669"/>
    <property type="project" value="UniProtKB-UniRule"/>
</dbReference>
<dbReference type="InterPro" id="IPR039429">
    <property type="entry name" value="SHMT-like_dom"/>
</dbReference>
<evidence type="ECO:0000256" key="7">
    <source>
        <dbReference type="ARBA" id="ARBA00022605"/>
    </source>
</evidence>
<dbReference type="CDD" id="cd00378">
    <property type="entry name" value="SHMT"/>
    <property type="match status" value="1"/>
</dbReference>
<reference evidence="13" key="1">
    <citation type="submission" date="2020-10" db="EMBL/GenBank/DDBJ databases">
        <title>An improved Amphimedon queenslandica hologenome assembly reveals how three proteobacterial symbionts can extend the metabolic phenotypic of their marine sponge host.</title>
        <authorList>
            <person name="Degnan B."/>
            <person name="Degnan S."/>
            <person name="Xiang X."/>
        </authorList>
    </citation>
    <scope>NUCLEOTIDE SEQUENCE</scope>
    <source>
        <strain evidence="13">AqS2</strain>
    </source>
</reference>
<dbReference type="PIRSF" id="PIRSF000412">
    <property type="entry name" value="SHMT"/>
    <property type="match status" value="1"/>
</dbReference>
<evidence type="ECO:0000256" key="1">
    <source>
        <dbReference type="ARBA" id="ARBA00001933"/>
    </source>
</evidence>
<dbReference type="InterPro" id="IPR015424">
    <property type="entry name" value="PyrdxlP-dep_Trfase"/>
</dbReference>
<dbReference type="PANTHER" id="PTHR11680">
    <property type="entry name" value="SERINE HYDROXYMETHYLTRANSFERASE"/>
    <property type="match status" value="1"/>
</dbReference>
<comment type="pathway">
    <text evidence="10">One-carbon metabolism; tetrahydrofolate interconversion.</text>
</comment>
<dbReference type="InterPro" id="IPR015421">
    <property type="entry name" value="PyrdxlP-dep_Trfase_major"/>
</dbReference>
<comment type="caution">
    <text evidence="13">The sequence shown here is derived from an EMBL/GenBank/DDBJ whole genome shotgun (WGS) entry which is preliminary data.</text>
</comment>
<feature type="site" description="Plays an important role in substrate specificity" evidence="10">
    <location>
        <position position="237"/>
    </location>
</feature>
<gene>
    <name evidence="10" type="primary">glyA</name>
    <name evidence="13" type="ORF">ISN26_01595</name>
</gene>
<dbReference type="AlphaFoldDB" id="A0A930UH49"/>
<proteinExistence type="inferred from homology"/>
<feature type="binding site" evidence="10">
    <location>
        <position position="252"/>
    </location>
    <ligand>
        <name>(6S)-5,6,7,8-tetrahydrofolate</name>
        <dbReference type="ChEBI" id="CHEBI:57453"/>
    </ligand>
</feature>
<keyword evidence="8 10" id="KW-0808">Transferase</keyword>
<evidence type="ECO:0000256" key="2">
    <source>
        <dbReference type="ARBA" id="ARBA00004496"/>
    </source>
</evidence>
<dbReference type="GO" id="GO:0030170">
    <property type="term" value="F:pyridoxal phosphate binding"/>
    <property type="evidence" value="ECO:0007669"/>
    <property type="project" value="UniProtKB-UniRule"/>
</dbReference>
<dbReference type="EMBL" id="JADHEI010000028">
    <property type="protein sequence ID" value="MBF2734777.1"/>
    <property type="molecule type" value="Genomic_DNA"/>
</dbReference>
<evidence type="ECO:0000256" key="9">
    <source>
        <dbReference type="ARBA" id="ARBA00022898"/>
    </source>
</evidence>
<evidence type="ECO:0000256" key="4">
    <source>
        <dbReference type="ARBA" id="ARBA00011738"/>
    </source>
</evidence>
<evidence type="ECO:0000256" key="11">
    <source>
        <dbReference type="PIRSR" id="PIRSR000412-50"/>
    </source>
</evidence>
<dbReference type="InterPro" id="IPR049943">
    <property type="entry name" value="Ser_HO-MeTrfase-like"/>
</dbReference>
<comment type="function">
    <text evidence="10">Catalyzes the reversible interconversion of serine and glycine with tetrahydrofolate (THF) serving as the one-carbon carrier. This reaction serves as the major source of one-carbon groups required for the biosynthesis of purines, thymidylate, methionine, and other important biomolecules. Also exhibits THF-independent aldolase activity toward beta-hydroxyamino acids, producing glycine and aldehydes, via a retro-aldol mechanism.</text>
</comment>
<evidence type="ECO:0000256" key="10">
    <source>
        <dbReference type="HAMAP-Rule" id="MF_00051"/>
    </source>
</evidence>
<protein>
    <recommendedName>
        <fullName evidence="10">Serine hydroxymethyltransferase</fullName>
        <shortName evidence="10">SHMT</shortName>
        <shortName evidence="10">Serine methylase</shortName>
        <ecNumber evidence="10">2.1.2.1</ecNumber>
    </recommendedName>
</protein>
<evidence type="ECO:0000313" key="13">
    <source>
        <dbReference type="EMBL" id="MBF2734777.1"/>
    </source>
</evidence>